<keyword evidence="3" id="KW-1185">Reference proteome</keyword>
<dbReference type="EMBL" id="JAYMYQ010000001">
    <property type="protein sequence ID" value="KAK7362543.1"/>
    <property type="molecule type" value="Genomic_DNA"/>
</dbReference>
<keyword evidence="1" id="KW-0812">Transmembrane</keyword>
<evidence type="ECO:0000313" key="3">
    <source>
        <dbReference type="Proteomes" id="UP001367508"/>
    </source>
</evidence>
<organism evidence="2 3">
    <name type="scientific">Canavalia gladiata</name>
    <name type="common">Sword bean</name>
    <name type="synonym">Dolichos gladiatus</name>
    <dbReference type="NCBI Taxonomy" id="3824"/>
    <lineage>
        <taxon>Eukaryota</taxon>
        <taxon>Viridiplantae</taxon>
        <taxon>Streptophyta</taxon>
        <taxon>Embryophyta</taxon>
        <taxon>Tracheophyta</taxon>
        <taxon>Spermatophyta</taxon>
        <taxon>Magnoliopsida</taxon>
        <taxon>eudicotyledons</taxon>
        <taxon>Gunneridae</taxon>
        <taxon>Pentapetalae</taxon>
        <taxon>rosids</taxon>
        <taxon>fabids</taxon>
        <taxon>Fabales</taxon>
        <taxon>Fabaceae</taxon>
        <taxon>Papilionoideae</taxon>
        <taxon>50 kb inversion clade</taxon>
        <taxon>NPAAA clade</taxon>
        <taxon>indigoferoid/millettioid clade</taxon>
        <taxon>Phaseoleae</taxon>
        <taxon>Canavalia</taxon>
    </lineage>
</organism>
<keyword evidence="1" id="KW-1133">Transmembrane helix</keyword>
<reference evidence="2 3" key="1">
    <citation type="submission" date="2024-01" db="EMBL/GenBank/DDBJ databases">
        <title>The genomes of 5 underutilized Papilionoideae crops provide insights into root nodulation and disease resistanc.</title>
        <authorList>
            <person name="Jiang F."/>
        </authorList>
    </citation>
    <scope>NUCLEOTIDE SEQUENCE [LARGE SCALE GENOMIC DNA]</scope>
    <source>
        <strain evidence="2">LVBAO_FW01</strain>
        <tissue evidence="2">Leaves</tissue>
    </source>
</reference>
<feature type="transmembrane region" description="Helical" evidence="1">
    <location>
        <begin position="20"/>
        <end position="40"/>
    </location>
</feature>
<gene>
    <name evidence="2" type="ORF">VNO77_04659</name>
</gene>
<accession>A0AAN9N3F3</accession>
<sequence length="240" mass="27882">MIGFRERERTRERRLSWARVAIFFLWVILVISLISLFFSIDNESKSNHSIRPPPPRPRLLKRPSFNRVLFHTPSTTTKTKLVNVNTKGDPEHSTLYGDDKRIIHTGPNPLHNYNDFRSFLYPSVQNRKSQCVNELASLFIYSSSGIAVFHRTMHMLSKHKPSFFFVPASHMDKPMFMVSRSFNRIDSGALGMEPELVYIWHDNWIPRKMVCVWSPCQGPVLNATVPDFQFLLTWTLGNMG</sequence>
<dbReference type="Proteomes" id="UP001367508">
    <property type="component" value="Unassembled WGS sequence"/>
</dbReference>
<evidence type="ECO:0000313" key="2">
    <source>
        <dbReference type="EMBL" id="KAK7362543.1"/>
    </source>
</evidence>
<dbReference type="AlphaFoldDB" id="A0AAN9N3F3"/>
<dbReference type="PANTHER" id="PTHR34545">
    <property type="entry name" value="CLAVATA3/ESR (CLE)-RELATED PROTEIN 22"/>
    <property type="match status" value="1"/>
</dbReference>
<proteinExistence type="predicted"/>
<comment type="caution">
    <text evidence="2">The sequence shown here is derived from an EMBL/GenBank/DDBJ whole genome shotgun (WGS) entry which is preliminary data.</text>
</comment>
<protein>
    <submittedName>
        <fullName evidence="2">Uncharacterized protein</fullName>
    </submittedName>
</protein>
<evidence type="ECO:0000256" key="1">
    <source>
        <dbReference type="SAM" id="Phobius"/>
    </source>
</evidence>
<dbReference type="InterPro" id="IPR033249">
    <property type="entry name" value="CLE_plant"/>
</dbReference>
<dbReference type="GO" id="GO:0048731">
    <property type="term" value="P:system development"/>
    <property type="evidence" value="ECO:0007669"/>
    <property type="project" value="InterPro"/>
</dbReference>
<name>A0AAN9N3F3_CANGL</name>
<keyword evidence="1" id="KW-0472">Membrane</keyword>
<dbReference type="PANTHER" id="PTHR34545:SF7">
    <property type="entry name" value="CLAVATA3_ESR (CLE)-RELATED PROTEIN 16"/>
    <property type="match status" value="1"/>
</dbReference>